<dbReference type="InterPro" id="IPR036051">
    <property type="entry name" value="KRAB_dom_sf"/>
</dbReference>
<dbReference type="Pfam" id="PF01352">
    <property type="entry name" value="KRAB"/>
    <property type="match status" value="1"/>
</dbReference>
<evidence type="ECO:0000259" key="1">
    <source>
        <dbReference type="PROSITE" id="PS50805"/>
    </source>
</evidence>
<dbReference type="PANTHER" id="PTHR23232">
    <property type="entry name" value="KRAB DOMAIN C2H2 ZINC FINGER"/>
    <property type="match status" value="1"/>
</dbReference>
<organism evidence="2 3">
    <name type="scientific">Pyxicephalus adspersus</name>
    <name type="common">African bullfrog</name>
    <dbReference type="NCBI Taxonomy" id="30357"/>
    <lineage>
        <taxon>Eukaryota</taxon>
        <taxon>Metazoa</taxon>
        <taxon>Chordata</taxon>
        <taxon>Craniata</taxon>
        <taxon>Vertebrata</taxon>
        <taxon>Euteleostomi</taxon>
        <taxon>Amphibia</taxon>
        <taxon>Batrachia</taxon>
        <taxon>Anura</taxon>
        <taxon>Neobatrachia</taxon>
        <taxon>Ranoidea</taxon>
        <taxon>Pyxicephalidae</taxon>
        <taxon>Pyxicephalinae</taxon>
        <taxon>Pyxicephalus</taxon>
    </lineage>
</organism>
<comment type="caution">
    <text evidence="2">The sequence shown here is derived from an EMBL/GenBank/DDBJ whole genome shotgun (WGS) entry which is preliminary data.</text>
</comment>
<dbReference type="InterPro" id="IPR050169">
    <property type="entry name" value="Krueppel_C2H2_ZnF"/>
</dbReference>
<dbReference type="PROSITE" id="PS50805">
    <property type="entry name" value="KRAB"/>
    <property type="match status" value="1"/>
</dbReference>
<dbReference type="SUPFAM" id="SSF109640">
    <property type="entry name" value="KRAB domain (Kruppel-associated box)"/>
    <property type="match status" value="1"/>
</dbReference>
<protein>
    <recommendedName>
        <fullName evidence="1">KRAB domain-containing protein</fullName>
    </recommendedName>
</protein>
<reference evidence="2" key="1">
    <citation type="thesis" date="2020" institute="ProQuest LLC" country="789 East Eisenhower Parkway, Ann Arbor, MI, USA">
        <title>Comparative Genomics and Chromosome Evolution.</title>
        <authorList>
            <person name="Mudd A.B."/>
        </authorList>
    </citation>
    <scope>NUCLEOTIDE SEQUENCE</scope>
    <source>
        <strain evidence="2">1538</strain>
        <tissue evidence="2">Blood</tissue>
    </source>
</reference>
<evidence type="ECO:0000313" key="3">
    <source>
        <dbReference type="Proteomes" id="UP001181693"/>
    </source>
</evidence>
<dbReference type="InterPro" id="IPR001909">
    <property type="entry name" value="KRAB"/>
</dbReference>
<gene>
    <name evidence="2" type="ORF">GDO54_012907</name>
</gene>
<name>A0AAV3ATN0_PYXAD</name>
<dbReference type="AlphaFoldDB" id="A0AAV3ATN0"/>
<keyword evidence="3" id="KW-1185">Reference proteome</keyword>
<proteinExistence type="predicted"/>
<sequence>MAEVRSGMSVVQAFDEVAVYFSSSEWRSLSSSQRELYRSVMRETYQCMLAAGCHIQKPEIISRLEDGGDPWLEED</sequence>
<dbReference type="PANTHER" id="PTHR23232:SF118">
    <property type="entry name" value="ZINC FINGER PROTEIN 746"/>
    <property type="match status" value="1"/>
</dbReference>
<dbReference type="Proteomes" id="UP001181693">
    <property type="component" value="Unassembled WGS sequence"/>
</dbReference>
<dbReference type="SMART" id="SM00349">
    <property type="entry name" value="KRAB"/>
    <property type="match status" value="1"/>
</dbReference>
<evidence type="ECO:0000313" key="2">
    <source>
        <dbReference type="EMBL" id="DBA25373.1"/>
    </source>
</evidence>
<feature type="domain" description="KRAB" evidence="1">
    <location>
        <begin position="12"/>
        <end position="75"/>
    </location>
</feature>
<dbReference type="EMBL" id="DYDO01000005">
    <property type="protein sequence ID" value="DBA25373.1"/>
    <property type="molecule type" value="Genomic_DNA"/>
</dbReference>
<dbReference type="GO" id="GO:0006355">
    <property type="term" value="P:regulation of DNA-templated transcription"/>
    <property type="evidence" value="ECO:0007669"/>
    <property type="project" value="InterPro"/>
</dbReference>
<dbReference type="Gene3D" id="6.10.140.140">
    <property type="match status" value="1"/>
</dbReference>
<accession>A0AAV3ATN0</accession>